<keyword evidence="2" id="KW-1185">Reference proteome</keyword>
<evidence type="ECO:0000313" key="2">
    <source>
        <dbReference type="Proteomes" id="UP000019593"/>
    </source>
</evidence>
<dbReference type="STRING" id="1294273.roselon_00592"/>
<reference evidence="1 2" key="1">
    <citation type="submission" date="2013-03" db="EMBL/GenBank/DDBJ databases">
        <authorList>
            <person name="Fiebig A."/>
            <person name="Goeker M."/>
            <person name="Klenk H.-P.P."/>
        </authorList>
    </citation>
    <scope>NUCLEOTIDE SEQUENCE [LARGE SCALE GENOMIC DNA]</scope>
    <source>
        <strain evidence="2">DSM 19469</strain>
    </source>
</reference>
<proteinExistence type="predicted"/>
<dbReference type="EMBL" id="CP004372">
    <property type="protein sequence ID" value="AHM03032.1"/>
    <property type="molecule type" value="Genomic_DNA"/>
</dbReference>
<dbReference type="AlphaFoldDB" id="W8RYV1"/>
<protein>
    <submittedName>
        <fullName evidence="1">Uncharacterized protein</fullName>
    </submittedName>
</protein>
<name>W8RYV1_9RHOB</name>
<dbReference type="KEGG" id="red:roselon_00592"/>
<accession>W8RYV1</accession>
<dbReference type="Proteomes" id="UP000019593">
    <property type="component" value="Chromosome"/>
</dbReference>
<gene>
    <name evidence="1" type="ORF">roselon_00592</name>
</gene>
<evidence type="ECO:0000313" key="1">
    <source>
        <dbReference type="EMBL" id="AHM03032.1"/>
    </source>
</evidence>
<dbReference type="HOGENOM" id="CLU_896821_0_0_5"/>
<sequence>MVFAFVGDASARPGCCWISAEGDITAETPSAFRAFMADHDISVRTIRLHGGGVDHDAAMELGRLFREYDLTTIVGTSLRVIDDIWAFTEEGVCAGACTLAFMGGSARRVPQDAALLASRFIGGSLEDSLQAGSVGTEAAAIARVNQQAATGRIVEYLVEMGVDPRFYALAVSIDPALPGAALTRDQVLEFGIDNISDGAGRWRAVPFGNGFYAETTTPHSDRSVFLYCIGGTDYFVAFHFPYVAATEEVRAAFALGGDEATFTTDRGTITGRVRDFYRSEDGRLLISFSIDGREADMFAGSHRIRLNAIGSSEPGALADPFAISIPLANTNLPRNVLRVCRT</sequence>
<organism evidence="1 2">
    <name type="scientific">Roseicyclus elongatus DSM 19469</name>
    <dbReference type="NCBI Taxonomy" id="1294273"/>
    <lineage>
        <taxon>Bacteria</taxon>
        <taxon>Pseudomonadati</taxon>
        <taxon>Pseudomonadota</taxon>
        <taxon>Alphaproteobacteria</taxon>
        <taxon>Rhodobacterales</taxon>
        <taxon>Roseobacteraceae</taxon>
        <taxon>Roseicyclus</taxon>
    </lineage>
</organism>
<dbReference type="eggNOG" id="COG3904">
    <property type="taxonomic scope" value="Bacteria"/>
</dbReference>